<reference evidence="1 2" key="1">
    <citation type="journal article" date="2022" name="Genome Biol. Evol.">
        <title>The Spruce Budworm Genome: Reconstructing the Evolutionary History of Antifreeze Proteins.</title>
        <authorList>
            <person name="Beliveau C."/>
            <person name="Gagne P."/>
            <person name="Picq S."/>
            <person name="Vernygora O."/>
            <person name="Keeling C.I."/>
            <person name="Pinkney K."/>
            <person name="Doucet D."/>
            <person name="Wen F."/>
            <person name="Johnston J.S."/>
            <person name="Maaroufi H."/>
            <person name="Boyle B."/>
            <person name="Laroche J."/>
            <person name="Dewar K."/>
            <person name="Juretic N."/>
            <person name="Blackburn G."/>
            <person name="Nisole A."/>
            <person name="Brunet B."/>
            <person name="Brandao M."/>
            <person name="Lumley L."/>
            <person name="Duan J."/>
            <person name="Quan G."/>
            <person name="Lucarotti C.J."/>
            <person name="Roe A.D."/>
            <person name="Sperling F.A.H."/>
            <person name="Levesque R.C."/>
            <person name="Cusson M."/>
        </authorList>
    </citation>
    <scope>NUCLEOTIDE SEQUENCE [LARGE SCALE GENOMIC DNA]</scope>
    <source>
        <strain evidence="1">Glfc:IPQL:Cfum</strain>
    </source>
</reference>
<protein>
    <submittedName>
        <fullName evidence="1">Uncharacterized protein</fullName>
    </submittedName>
</protein>
<accession>A0ACC0JG24</accession>
<comment type="caution">
    <text evidence="1">The sequence shown here is derived from an EMBL/GenBank/DDBJ whole genome shotgun (WGS) entry which is preliminary data.</text>
</comment>
<evidence type="ECO:0000313" key="2">
    <source>
        <dbReference type="Proteomes" id="UP001064048"/>
    </source>
</evidence>
<name>A0ACC0JG24_CHOFU</name>
<sequence>MPKESKPCSKVKCPCKICMGPVNARTGIQCHGACQSWIHYECTNYTPGKIRDVKAGLIKIICPCPDCSTRMPREYRTQKMQSNCANRDCPANRPPKCDNNQCPINILRGCQDTISQVPSCVWPGSKCGADCKKYPPISEWPGEKCGKVCRKHVCPPKKKLPEQKVSCITPTQSSCSTPPPCPPKPCNTPPCTSPPKCASPCPSNVGDCGKVPLNTVEQMCNTVGQLTRQINELMCKMREVSMPRTGSGCFPHPRQASCMHPGPRSRCPKPCYCPDNPRQ</sequence>
<organism evidence="1 2">
    <name type="scientific">Choristoneura fumiferana</name>
    <name type="common">Spruce budworm moth</name>
    <name type="synonym">Archips fumiferana</name>
    <dbReference type="NCBI Taxonomy" id="7141"/>
    <lineage>
        <taxon>Eukaryota</taxon>
        <taxon>Metazoa</taxon>
        <taxon>Ecdysozoa</taxon>
        <taxon>Arthropoda</taxon>
        <taxon>Hexapoda</taxon>
        <taxon>Insecta</taxon>
        <taxon>Pterygota</taxon>
        <taxon>Neoptera</taxon>
        <taxon>Endopterygota</taxon>
        <taxon>Lepidoptera</taxon>
        <taxon>Glossata</taxon>
        <taxon>Ditrysia</taxon>
        <taxon>Tortricoidea</taxon>
        <taxon>Tortricidae</taxon>
        <taxon>Tortricinae</taxon>
        <taxon>Choristoneura</taxon>
    </lineage>
</organism>
<dbReference type="Proteomes" id="UP001064048">
    <property type="component" value="Chromosome 25"/>
</dbReference>
<gene>
    <name evidence="1" type="ORF">MSG28_014113</name>
</gene>
<dbReference type="EMBL" id="CM046125">
    <property type="protein sequence ID" value="KAI8423025.1"/>
    <property type="molecule type" value="Genomic_DNA"/>
</dbReference>
<keyword evidence="2" id="KW-1185">Reference proteome</keyword>
<evidence type="ECO:0000313" key="1">
    <source>
        <dbReference type="EMBL" id="KAI8423025.1"/>
    </source>
</evidence>
<proteinExistence type="predicted"/>